<evidence type="ECO:0000313" key="2">
    <source>
        <dbReference type="EMBL" id="KAA8521652.1"/>
    </source>
</evidence>
<feature type="compositionally biased region" description="Basic and acidic residues" evidence="1">
    <location>
        <begin position="21"/>
        <end position="50"/>
    </location>
</feature>
<proteinExistence type="predicted"/>
<feature type="region of interest" description="Disordered" evidence="1">
    <location>
        <begin position="1"/>
        <end position="55"/>
    </location>
</feature>
<sequence>MRQILRRSLDSPRSLRSPTKKNGEINQREKNGGGEDLERHGIAEDARESSSSEIHSLSLTVDHSLSVPEMTPRIMINLLQRHQFPSSKSIGHSL</sequence>
<dbReference type="Proteomes" id="UP000325577">
    <property type="component" value="Linkage Group LG5"/>
</dbReference>
<dbReference type="AlphaFoldDB" id="A0A5J4ZW92"/>
<keyword evidence="3" id="KW-1185">Reference proteome</keyword>
<evidence type="ECO:0000313" key="3">
    <source>
        <dbReference type="Proteomes" id="UP000325577"/>
    </source>
</evidence>
<gene>
    <name evidence="2" type="ORF">F0562_012358</name>
</gene>
<evidence type="ECO:0000256" key="1">
    <source>
        <dbReference type="SAM" id="MobiDB-lite"/>
    </source>
</evidence>
<reference evidence="2 3" key="1">
    <citation type="submission" date="2019-09" db="EMBL/GenBank/DDBJ databases">
        <title>A chromosome-level genome assembly of the Chinese tupelo Nyssa sinensis.</title>
        <authorList>
            <person name="Yang X."/>
            <person name="Kang M."/>
            <person name="Yang Y."/>
            <person name="Xiong H."/>
            <person name="Wang M."/>
            <person name="Zhang Z."/>
            <person name="Wang Z."/>
            <person name="Wu H."/>
            <person name="Ma T."/>
            <person name="Liu J."/>
            <person name="Xi Z."/>
        </authorList>
    </citation>
    <scope>NUCLEOTIDE SEQUENCE [LARGE SCALE GENOMIC DNA]</scope>
    <source>
        <strain evidence="2">J267</strain>
        <tissue evidence="2">Leaf</tissue>
    </source>
</reference>
<dbReference type="EMBL" id="CM018048">
    <property type="protein sequence ID" value="KAA8521652.1"/>
    <property type="molecule type" value="Genomic_DNA"/>
</dbReference>
<protein>
    <submittedName>
        <fullName evidence="2">Uncharacterized protein</fullName>
    </submittedName>
</protein>
<accession>A0A5J4ZW92</accession>
<organism evidence="2 3">
    <name type="scientific">Nyssa sinensis</name>
    <dbReference type="NCBI Taxonomy" id="561372"/>
    <lineage>
        <taxon>Eukaryota</taxon>
        <taxon>Viridiplantae</taxon>
        <taxon>Streptophyta</taxon>
        <taxon>Embryophyta</taxon>
        <taxon>Tracheophyta</taxon>
        <taxon>Spermatophyta</taxon>
        <taxon>Magnoliopsida</taxon>
        <taxon>eudicotyledons</taxon>
        <taxon>Gunneridae</taxon>
        <taxon>Pentapetalae</taxon>
        <taxon>asterids</taxon>
        <taxon>Cornales</taxon>
        <taxon>Nyssaceae</taxon>
        <taxon>Nyssa</taxon>
    </lineage>
</organism>
<name>A0A5J4ZW92_9ASTE</name>